<name>A0A267MHD2_9FIRM</name>
<proteinExistence type="predicted"/>
<dbReference type="InterPro" id="IPR007060">
    <property type="entry name" value="FtsL/DivIC"/>
</dbReference>
<evidence type="ECO:0000256" key="2">
    <source>
        <dbReference type="SAM" id="Phobius"/>
    </source>
</evidence>
<comment type="caution">
    <text evidence="3">The sequence shown here is derived from an EMBL/GenBank/DDBJ whole genome shotgun (WGS) entry which is preliminary data.</text>
</comment>
<keyword evidence="2" id="KW-0812">Transmembrane</keyword>
<organism evidence="3 4">
    <name type="scientific">Anaeromicrobium sediminis</name>
    <dbReference type="NCBI Taxonomy" id="1478221"/>
    <lineage>
        <taxon>Bacteria</taxon>
        <taxon>Bacillati</taxon>
        <taxon>Bacillota</taxon>
        <taxon>Clostridia</taxon>
        <taxon>Peptostreptococcales</taxon>
        <taxon>Thermotaleaceae</taxon>
        <taxon>Anaeromicrobium</taxon>
    </lineage>
</organism>
<keyword evidence="1" id="KW-0175">Coiled coil</keyword>
<evidence type="ECO:0000313" key="4">
    <source>
        <dbReference type="Proteomes" id="UP000216024"/>
    </source>
</evidence>
<keyword evidence="4" id="KW-1185">Reference proteome</keyword>
<evidence type="ECO:0008006" key="5">
    <source>
        <dbReference type="Google" id="ProtNLM"/>
    </source>
</evidence>
<sequence length="175" mass="20443">MIKRVNKLLVAKRKYSYYEENIPEREEKKQIENKTNRKNKKGDKLFFYKVQTIVTLLITATFCVGILAGYAEISKLKYEVNNLAKESKKAQSEINRLKVEIDKVKRSDLIEEKANTTLGMQYPEKRQMVFLEVDDFDLKRNLKQDTKIVEETSFMDVVKGTMGKMITSIKGNFNI</sequence>
<keyword evidence="2" id="KW-1133">Transmembrane helix</keyword>
<evidence type="ECO:0000313" key="3">
    <source>
        <dbReference type="EMBL" id="PAB58822.1"/>
    </source>
</evidence>
<reference evidence="3 4" key="1">
    <citation type="submission" date="2017-06" db="EMBL/GenBank/DDBJ databases">
        <title>Draft genome sequence of anaerobic fermentative bacterium Anaeromicrobium sediminis DY2726D isolated from West Pacific Ocean sediments.</title>
        <authorList>
            <person name="Zeng X."/>
        </authorList>
    </citation>
    <scope>NUCLEOTIDE SEQUENCE [LARGE SCALE GENOMIC DNA]</scope>
    <source>
        <strain evidence="3 4">DY2726D</strain>
    </source>
</reference>
<feature type="transmembrane region" description="Helical" evidence="2">
    <location>
        <begin position="46"/>
        <end position="71"/>
    </location>
</feature>
<evidence type="ECO:0000256" key="1">
    <source>
        <dbReference type="SAM" id="Coils"/>
    </source>
</evidence>
<protein>
    <recommendedName>
        <fullName evidence="5">Cell division protein FtsL</fullName>
    </recommendedName>
</protein>
<dbReference type="Proteomes" id="UP000216024">
    <property type="component" value="Unassembled WGS sequence"/>
</dbReference>
<dbReference type="AlphaFoldDB" id="A0A267MHD2"/>
<accession>A0A267MHD2</accession>
<gene>
    <name evidence="3" type="ORF">CCE28_13075</name>
</gene>
<feature type="coiled-coil region" evidence="1">
    <location>
        <begin position="73"/>
        <end position="107"/>
    </location>
</feature>
<dbReference type="OrthoDB" id="1757177at2"/>
<dbReference type="EMBL" id="NIBG01000011">
    <property type="protein sequence ID" value="PAB58822.1"/>
    <property type="molecule type" value="Genomic_DNA"/>
</dbReference>
<dbReference type="Pfam" id="PF04977">
    <property type="entry name" value="DivIC"/>
    <property type="match status" value="1"/>
</dbReference>
<keyword evidence="2" id="KW-0472">Membrane</keyword>